<dbReference type="Pfam" id="PF03358">
    <property type="entry name" value="FMN_red"/>
    <property type="match status" value="1"/>
</dbReference>
<protein>
    <submittedName>
        <fullName evidence="3">NAD(P)H-dependent oxidoreductase</fullName>
    </submittedName>
</protein>
<dbReference type="SUPFAM" id="SSF52218">
    <property type="entry name" value="Flavoproteins"/>
    <property type="match status" value="1"/>
</dbReference>
<evidence type="ECO:0000256" key="1">
    <source>
        <dbReference type="SAM" id="MobiDB-lite"/>
    </source>
</evidence>
<comment type="caution">
    <text evidence="3">The sequence shown here is derived from an EMBL/GenBank/DDBJ whole genome shotgun (WGS) entry which is preliminary data.</text>
</comment>
<dbReference type="InterPro" id="IPR050712">
    <property type="entry name" value="NAD(P)H-dep_reductase"/>
</dbReference>
<gene>
    <name evidence="3" type="ORF">E6K72_06420</name>
</gene>
<feature type="domain" description="NADPH-dependent FMN reductase-like" evidence="2">
    <location>
        <begin position="100"/>
        <end position="241"/>
    </location>
</feature>
<dbReference type="PANTHER" id="PTHR30543:SF21">
    <property type="entry name" value="NAD(P)H-DEPENDENT FMN REDUCTASE LOT6"/>
    <property type="match status" value="1"/>
</dbReference>
<evidence type="ECO:0000313" key="4">
    <source>
        <dbReference type="Proteomes" id="UP000317716"/>
    </source>
</evidence>
<dbReference type="GO" id="GO:0005829">
    <property type="term" value="C:cytosol"/>
    <property type="evidence" value="ECO:0007669"/>
    <property type="project" value="TreeGrafter"/>
</dbReference>
<dbReference type="PANTHER" id="PTHR30543">
    <property type="entry name" value="CHROMATE REDUCTASE"/>
    <property type="match status" value="1"/>
</dbReference>
<reference evidence="3 4" key="1">
    <citation type="journal article" date="2019" name="Nat. Microbiol.">
        <title>Mediterranean grassland soil C-N compound turnover is dependent on rainfall and depth, and is mediated by genomically divergent microorganisms.</title>
        <authorList>
            <person name="Diamond S."/>
            <person name="Andeer P.F."/>
            <person name="Li Z."/>
            <person name="Crits-Christoph A."/>
            <person name="Burstein D."/>
            <person name="Anantharaman K."/>
            <person name="Lane K.R."/>
            <person name="Thomas B.C."/>
            <person name="Pan C."/>
            <person name="Northen T.R."/>
            <person name="Banfield J.F."/>
        </authorList>
    </citation>
    <scope>NUCLEOTIDE SEQUENCE [LARGE SCALE GENOMIC DNA]</scope>
    <source>
        <strain evidence="3">WS_2</strain>
    </source>
</reference>
<accession>A0A538SVJ3</accession>
<dbReference type="InterPro" id="IPR029039">
    <property type="entry name" value="Flavoprotein-like_sf"/>
</dbReference>
<organism evidence="3 4">
    <name type="scientific">Eiseniibacteriota bacterium</name>
    <dbReference type="NCBI Taxonomy" id="2212470"/>
    <lineage>
        <taxon>Bacteria</taxon>
        <taxon>Candidatus Eiseniibacteriota</taxon>
    </lineage>
</organism>
<proteinExistence type="predicted"/>
<dbReference type="GO" id="GO:0010181">
    <property type="term" value="F:FMN binding"/>
    <property type="evidence" value="ECO:0007669"/>
    <property type="project" value="TreeGrafter"/>
</dbReference>
<dbReference type="InterPro" id="IPR005025">
    <property type="entry name" value="FMN_Rdtase-like_dom"/>
</dbReference>
<dbReference type="Gene3D" id="3.40.50.360">
    <property type="match status" value="1"/>
</dbReference>
<dbReference type="GO" id="GO:0016491">
    <property type="term" value="F:oxidoreductase activity"/>
    <property type="evidence" value="ECO:0007669"/>
    <property type="project" value="InterPro"/>
</dbReference>
<dbReference type="AlphaFoldDB" id="A0A538SVJ3"/>
<evidence type="ECO:0000259" key="2">
    <source>
        <dbReference type="Pfam" id="PF03358"/>
    </source>
</evidence>
<feature type="region of interest" description="Disordered" evidence="1">
    <location>
        <begin position="1"/>
        <end position="47"/>
    </location>
</feature>
<sequence>MGPDDAPRFRCPTRARRRVPHWEPGGSRRQTHSTQRSSGRGGPHHISDERCFAFTRGADGVDGFDWQACRAGRTRKARDGQDVSAQQTGGVRQESSVGVRVVGVAGSLRTTSATLMAVRYALVGAEECGAQVEVLDLAAYNLPFLGREQERTAVMAVERFLTDLRGADGIILGSPEIHGSISGVLKNALDLTNRELFEGKMLGIIGVAGGRMGASETLNQLRTIGRSLQAWVVPTQVSIGAVDEAFDSRGEPADQEIGERLKLVGRQVAHFARLHKCENHLQFMKDWEGAVGTDDRGQSIHAGR</sequence>
<name>A0A538SVJ3_UNCEI</name>
<dbReference type="EMBL" id="VBOS01000217">
    <property type="protein sequence ID" value="TMQ55402.1"/>
    <property type="molecule type" value="Genomic_DNA"/>
</dbReference>
<dbReference type="Proteomes" id="UP000317716">
    <property type="component" value="Unassembled WGS sequence"/>
</dbReference>
<evidence type="ECO:0000313" key="3">
    <source>
        <dbReference type="EMBL" id="TMQ55402.1"/>
    </source>
</evidence>